<evidence type="ECO:0000256" key="1">
    <source>
        <dbReference type="ARBA" id="ARBA00022679"/>
    </source>
</evidence>
<organism evidence="2 3">
    <name type="scientific">Hohenbuehelia grisea</name>
    <dbReference type="NCBI Taxonomy" id="104357"/>
    <lineage>
        <taxon>Eukaryota</taxon>
        <taxon>Fungi</taxon>
        <taxon>Dikarya</taxon>
        <taxon>Basidiomycota</taxon>
        <taxon>Agaricomycotina</taxon>
        <taxon>Agaricomycetes</taxon>
        <taxon>Agaricomycetidae</taxon>
        <taxon>Agaricales</taxon>
        <taxon>Pleurotineae</taxon>
        <taxon>Pleurotaceae</taxon>
        <taxon>Hohenbuehelia</taxon>
    </lineage>
</organism>
<keyword evidence="3" id="KW-1185">Reference proteome</keyword>
<reference evidence="3" key="1">
    <citation type="submission" date="2024-06" db="EMBL/GenBank/DDBJ databases">
        <title>Multi-omics analyses provide insights into the biosynthesis of the anticancer antibiotic pleurotin in Hohenbuehelia grisea.</title>
        <authorList>
            <person name="Weaver J.A."/>
            <person name="Alberti F."/>
        </authorList>
    </citation>
    <scope>NUCLEOTIDE SEQUENCE [LARGE SCALE GENOMIC DNA]</scope>
    <source>
        <strain evidence="3">T-177</strain>
    </source>
</reference>
<evidence type="ECO:0000313" key="3">
    <source>
        <dbReference type="Proteomes" id="UP001556367"/>
    </source>
</evidence>
<dbReference type="PANTHER" id="PTHR10982:SF21">
    <property type="entry name" value="FATTY ACID SYNTHASE SUBUNIT BETA"/>
    <property type="match status" value="1"/>
</dbReference>
<dbReference type="Gene3D" id="3.10.129.10">
    <property type="entry name" value="Hotdog Thioesterase"/>
    <property type="match status" value="1"/>
</dbReference>
<protein>
    <recommendedName>
        <fullName evidence="4">MaoC-like domain-containing protein</fullName>
    </recommendedName>
</protein>
<evidence type="ECO:0008006" key="4">
    <source>
        <dbReference type="Google" id="ProtNLM"/>
    </source>
</evidence>
<dbReference type="Proteomes" id="UP001556367">
    <property type="component" value="Unassembled WGS sequence"/>
</dbReference>
<dbReference type="PANTHER" id="PTHR10982">
    <property type="entry name" value="MALONYL COA-ACYL CARRIER PROTEIN TRANSACYLASE"/>
    <property type="match status" value="1"/>
</dbReference>
<dbReference type="EMBL" id="JASNQZ010000006">
    <property type="protein sequence ID" value="KAL0957188.1"/>
    <property type="molecule type" value="Genomic_DNA"/>
</dbReference>
<accession>A0ABR3JPH1</accession>
<sequence length="190" mass="21235">MGGDFFKLVHLSNGFRMVGCAISSGWRRLSSEARIVSVTKHKRGQDCQGQGRVYCNGQPVITVVSAFLYVVNPSTENTFEIFISNQLKRLVKVGSVDFQQGDFACEGYTPHPRRFSVLQRTSHQRTLPSVSGDFNPIHINPYFSDYACASLRQSRAAVCGQRCNQALCQERCCSKATLGVQREPSAWSFR</sequence>
<gene>
    <name evidence="2" type="ORF">HGRIS_003280</name>
</gene>
<evidence type="ECO:0000313" key="2">
    <source>
        <dbReference type="EMBL" id="KAL0957188.1"/>
    </source>
</evidence>
<proteinExistence type="predicted"/>
<keyword evidence="1" id="KW-0808">Transferase</keyword>
<comment type="caution">
    <text evidence="2">The sequence shown here is derived from an EMBL/GenBank/DDBJ whole genome shotgun (WGS) entry which is preliminary data.</text>
</comment>
<dbReference type="InterPro" id="IPR050830">
    <property type="entry name" value="Fungal_FAS"/>
</dbReference>
<name>A0ABR3JPH1_9AGAR</name>